<keyword evidence="1 3" id="KW-0547">Nucleotide-binding</keyword>
<keyword evidence="4" id="KW-0418">Kinase</keyword>
<dbReference type="Gene3D" id="3.30.200.20">
    <property type="entry name" value="Phosphorylase Kinase, domain 1"/>
    <property type="match status" value="1"/>
</dbReference>
<dbReference type="Pfam" id="PF00069">
    <property type="entry name" value="Pkinase"/>
    <property type="match status" value="2"/>
</dbReference>
<organism evidence="7 8">
    <name type="scientific">Polarella glacialis</name>
    <name type="common">Dinoflagellate</name>
    <dbReference type="NCBI Taxonomy" id="89957"/>
    <lineage>
        <taxon>Eukaryota</taxon>
        <taxon>Sar</taxon>
        <taxon>Alveolata</taxon>
        <taxon>Dinophyceae</taxon>
        <taxon>Suessiales</taxon>
        <taxon>Suessiaceae</taxon>
        <taxon>Polarella</taxon>
    </lineage>
</organism>
<dbReference type="InterPro" id="IPR000719">
    <property type="entry name" value="Prot_kinase_dom"/>
</dbReference>
<dbReference type="AlphaFoldDB" id="A0A813I6A5"/>
<dbReference type="SMART" id="SM00220">
    <property type="entry name" value="S_TKc"/>
    <property type="match status" value="1"/>
</dbReference>
<feature type="compositionally biased region" description="Polar residues" evidence="5">
    <location>
        <begin position="344"/>
        <end position="355"/>
    </location>
</feature>
<evidence type="ECO:0000256" key="4">
    <source>
        <dbReference type="RuleBase" id="RU000304"/>
    </source>
</evidence>
<dbReference type="GO" id="GO:0005737">
    <property type="term" value="C:cytoplasm"/>
    <property type="evidence" value="ECO:0007669"/>
    <property type="project" value="TreeGrafter"/>
</dbReference>
<evidence type="ECO:0000256" key="1">
    <source>
        <dbReference type="ARBA" id="ARBA00022741"/>
    </source>
</evidence>
<evidence type="ECO:0000313" key="7">
    <source>
        <dbReference type="EMBL" id="CAE8645335.1"/>
    </source>
</evidence>
<dbReference type="Proteomes" id="UP000626109">
    <property type="component" value="Unassembled WGS sequence"/>
</dbReference>
<keyword evidence="4" id="KW-0808">Transferase</keyword>
<keyword evidence="2 3" id="KW-0067">ATP-binding</keyword>
<proteinExistence type="inferred from homology"/>
<dbReference type="EMBL" id="CAJNNW010003423">
    <property type="protein sequence ID" value="CAE8645335.1"/>
    <property type="molecule type" value="Genomic_DNA"/>
</dbReference>
<dbReference type="PROSITE" id="PS50011">
    <property type="entry name" value="PROTEIN_KINASE_DOM"/>
    <property type="match status" value="1"/>
</dbReference>
<dbReference type="InterPro" id="IPR053235">
    <property type="entry name" value="Ser_Thr_kinase"/>
</dbReference>
<dbReference type="InterPro" id="IPR017441">
    <property type="entry name" value="Protein_kinase_ATP_BS"/>
</dbReference>
<comment type="caution">
    <text evidence="7">The sequence shown here is derived from an EMBL/GenBank/DDBJ whole genome shotgun (WGS) entry which is preliminary data.</text>
</comment>
<dbReference type="SUPFAM" id="SSF56112">
    <property type="entry name" value="Protein kinase-like (PK-like)"/>
    <property type="match status" value="1"/>
</dbReference>
<accession>A0A813I6A5</accession>
<name>A0A813I6A5_POLGL</name>
<dbReference type="PANTHER" id="PTHR24361">
    <property type="entry name" value="MITOGEN-ACTIVATED KINASE KINASE KINASE"/>
    <property type="match status" value="1"/>
</dbReference>
<reference evidence="7" key="1">
    <citation type="submission" date="2021-02" db="EMBL/GenBank/DDBJ databases">
        <authorList>
            <person name="Dougan E. K."/>
            <person name="Rhodes N."/>
            <person name="Thang M."/>
            <person name="Chan C."/>
        </authorList>
    </citation>
    <scope>NUCLEOTIDE SEQUENCE</scope>
</reference>
<comment type="similarity">
    <text evidence="4">Belongs to the protein kinase superfamily.</text>
</comment>
<dbReference type="PROSITE" id="PS00108">
    <property type="entry name" value="PROTEIN_KINASE_ST"/>
    <property type="match status" value="1"/>
</dbReference>
<dbReference type="CDD" id="cd14014">
    <property type="entry name" value="STKc_PknB_like"/>
    <property type="match status" value="1"/>
</dbReference>
<gene>
    <name evidence="7" type="ORF">PGLA2088_LOCUS3823</name>
</gene>
<dbReference type="GO" id="GO:0005524">
    <property type="term" value="F:ATP binding"/>
    <property type="evidence" value="ECO:0007669"/>
    <property type="project" value="UniProtKB-UniRule"/>
</dbReference>
<feature type="domain" description="Protein kinase" evidence="6">
    <location>
        <begin position="73"/>
        <end position="305"/>
    </location>
</feature>
<evidence type="ECO:0000256" key="2">
    <source>
        <dbReference type="ARBA" id="ARBA00022840"/>
    </source>
</evidence>
<evidence type="ECO:0000313" key="8">
    <source>
        <dbReference type="Proteomes" id="UP000626109"/>
    </source>
</evidence>
<sequence length="371" mass="41211">MRLRSDAPSGVVQEEIVRASSGGLHERRRNSSKDAVSSVSSFAILPSLSISTTSSFDPRCATQDALHQPWEQFEILESIGQGSTGVVYRATRKADGVEVALKTMQALDEEMIDLRRKEYDTLLKLKHPHIIQAETKGHHGLPEITAQALFRMLLQATDYLHQHRIVHRDIKGDNVLLSPDLTDLRLTDFNTARCLMDGGSLTMTGTMEYSAPEILQGESPSEGGDIWSAGLCLHLMLAGKLPWASHRYQSLEDYAQAVVYRQPRLLQGEASQTISKPCKSILRQCLAVDKNLRPAAMTLLTQDWLRVSCRKTRTTRTGSVEYSSEPWSEEESSDDCASVFESPTSCDSFQSNGGSRSLPVSGFRMHRRNSA</sequence>
<dbReference type="PROSITE" id="PS00107">
    <property type="entry name" value="PROTEIN_KINASE_ATP"/>
    <property type="match status" value="1"/>
</dbReference>
<evidence type="ECO:0000256" key="5">
    <source>
        <dbReference type="SAM" id="MobiDB-lite"/>
    </source>
</evidence>
<dbReference type="InterPro" id="IPR011009">
    <property type="entry name" value="Kinase-like_dom_sf"/>
</dbReference>
<evidence type="ECO:0000256" key="3">
    <source>
        <dbReference type="PROSITE-ProRule" id="PRU10141"/>
    </source>
</evidence>
<evidence type="ECO:0000259" key="6">
    <source>
        <dbReference type="PROSITE" id="PS50011"/>
    </source>
</evidence>
<feature type="region of interest" description="Disordered" evidence="5">
    <location>
        <begin position="344"/>
        <end position="371"/>
    </location>
</feature>
<keyword evidence="4" id="KW-0723">Serine/threonine-protein kinase</keyword>
<dbReference type="PANTHER" id="PTHR24361:SF785">
    <property type="entry name" value="DUAL SPECIFICITY MITOGEN-ACTIVATED PROTEIN KINASE KINASE 1"/>
    <property type="match status" value="1"/>
</dbReference>
<dbReference type="Gene3D" id="1.10.510.10">
    <property type="entry name" value="Transferase(Phosphotransferase) domain 1"/>
    <property type="match status" value="1"/>
</dbReference>
<protein>
    <recommendedName>
        <fullName evidence="6">Protein kinase domain-containing protein</fullName>
    </recommendedName>
</protein>
<feature type="binding site" evidence="3">
    <location>
        <position position="102"/>
    </location>
    <ligand>
        <name>ATP</name>
        <dbReference type="ChEBI" id="CHEBI:30616"/>
    </ligand>
</feature>
<dbReference type="InterPro" id="IPR008271">
    <property type="entry name" value="Ser/Thr_kinase_AS"/>
</dbReference>
<dbReference type="GO" id="GO:0004674">
    <property type="term" value="F:protein serine/threonine kinase activity"/>
    <property type="evidence" value="ECO:0007669"/>
    <property type="project" value="UniProtKB-KW"/>
</dbReference>